<gene>
    <name evidence="3" type="ORF">TU94_00915</name>
</gene>
<comment type="similarity">
    <text evidence="1">Belongs to the thioesterase family.</text>
</comment>
<evidence type="ECO:0000256" key="1">
    <source>
        <dbReference type="ARBA" id="ARBA00007169"/>
    </source>
</evidence>
<organism evidence="3 4">
    <name type="scientific">Streptomyces cyaneogriseus subsp. noncyanogenus</name>
    <dbReference type="NCBI Taxonomy" id="477245"/>
    <lineage>
        <taxon>Bacteria</taxon>
        <taxon>Bacillati</taxon>
        <taxon>Actinomycetota</taxon>
        <taxon>Actinomycetes</taxon>
        <taxon>Kitasatosporales</taxon>
        <taxon>Streptomycetaceae</taxon>
        <taxon>Streptomyces</taxon>
    </lineage>
</organism>
<proteinExistence type="inferred from homology"/>
<evidence type="ECO:0000259" key="2">
    <source>
        <dbReference type="Pfam" id="PF00975"/>
    </source>
</evidence>
<protein>
    <submittedName>
        <fullName evidence="3">Thioesterase</fullName>
    </submittedName>
</protein>
<dbReference type="PATRIC" id="fig|477245.3.peg.215"/>
<dbReference type="Pfam" id="PF00975">
    <property type="entry name" value="Thioesterase"/>
    <property type="match status" value="1"/>
</dbReference>
<evidence type="ECO:0000313" key="3">
    <source>
        <dbReference type="EMBL" id="AJP00321.1"/>
    </source>
</evidence>
<accession>A0A0C5G8G5</accession>
<dbReference type="Proteomes" id="UP000032234">
    <property type="component" value="Chromosome"/>
</dbReference>
<dbReference type="HOGENOM" id="CLU_070456_2_0_11"/>
<reference evidence="3 4" key="1">
    <citation type="submission" date="2015-02" db="EMBL/GenBank/DDBJ databases">
        <title>Genome sequence of thermotolerant Streptomyces cyaneogriseus subsp. Noncyanogenus NMWT1, the producer of nematocidal antibiotics nemadectin.</title>
        <authorList>
            <person name="Wang H."/>
            <person name="Li C."/>
            <person name="Xiang W."/>
            <person name="Wang X."/>
        </authorList>
    </citation>
    <scope>NUCLEOTIDE SEQUENCE [LARGE SCALE GENOMIC DNA]</scope>
    <source>
        <strain evidence="3 4">NMWT 1</strain>
    </source>
</reference>
<dbReference type="InterPro" id="IPR001031">
    <property type="entry name" value="Thioesterase"/>
</dbReference>
<dbReference type="Gene3D" id="3.40.50.1820">
    <property type="entry name" value="alpha/beta hydrolase"/>
    <property type="match status" value="1"/>
</dbReference>
<dbReference type="GO" id="GO:0008610">
    <property type="term" value="P:lipid biosynthetic process"/>
    <property type="evidence" value="ECO:0007669"/>
    <property type="project" value="TreeGrafter"/>
</dbReference>
<dbReference type="OrthoDB" id="8480037at2"/>
<keyword evidence="4" id="KW-1185">Reference proteome</keyword>
<dbReference type="PANTHER" id="PTHR11487">
    <property type="entry name" value="THIOESTERASE"/>
    <property type="match status" value="1"/>
</dbReference>
<sequence>MDGTPPALRLFVFHHAGGSHVTYRHWPGLLPERWDVRLLDAPGRGRLGDLPQLDDAGRLADFFLRRLEDELQQGPCAFFGHSMGALVAYEMTVRLAAKGGRLPVWLGLSARGAPLARGEERQHHHLPDAELQTHLELLGGTPDEVFDNPDLWALYGPLIRGDMRLVETWRPRPGTPALPVAMSVFGGREDRSVPPERLAGWARHTERFLGLRVLDGDHFYFQDDPGPLLEWVCRDVAAALDSTAAVSW</sequence>
<dbReference type="SUPFAM" id="SSF53474">
    <property type="entry name" value="alpha/beta-Hydrolases"/>
    <property type="match status" value="1"/>
</dbReference>
<name>A0A0C5G8G5_9ACTN</name>
<dbReference type="InterPro" id="IPR012223">
    <property type="entry name" value="TEII"/>
</dbReference>
<evidence type="ECO:0000313" key="4">
    <source>
        <dbReference type="Proteomes" id="UP000032234"/>
    </source>
</evidence>
<dbReference type="RefSeq" id="WP_044378234.1">
    <property type="nucleotide sequence ID" value="NZ_CP010849.1"/>
</dbReference>
<dbReference type="EMBL" id="CP010849">
    <property type="protein sequence ID" value="AJP00321.1"/>
    <property type="molecule type" value="Genomic_DNA"/>
</dbReference>
<dbReference type="KEGG" id="scw:TU94_00915"/>
<dbReference type="InterPro" id="IPR029058">
    <property type="entry name" value="AB_hydrolase_fold"/>
</dbReference>
<dbReference type="AlphaFoldDB" id="A0A0C5G8G5"/>
<dbReference type="PANTHER" id="PTHR11487:SF0">
    <property type="entry name" value="S-ACYL FATTY ACID SYNTHASE THIOESTERASE, MEDIUM CHAIN"/>
    <property type="match status" value="1"/>
</dbReference>
<feature type="domain" description="Thioesterase" evidence="2">
    <location>
        <begin position="9"/>
        <end position="224"/>
    </location>
</feature>
<dbReference type="STRING" id="477245.TU94_00915"/>